<dbReference type="InterPro" id="IPR003833">
    <property type="entry name" value="CT_C_D"/>
</dbReference>
<feature type="domain" description="Carboxyltransferase" evidence="4">
    <location>
        <begin position="15"/>
        <end position="75"/>
    </location>
</feature>
<dbReference type="GO" id="GO:0016787">
    <property type="term" value="F:hydrolase activity"/>
    <property type="evidence" value="ECO:0007669"/>
    <property type="project" value="UniProtKB-KW"/>
</dbReference>
<accession>A0A193QHP5</accession>
<evidence type="ECO:0000313" key="6">
    <source>
        <dbReference type="Proteomes" id="UP000245838"/>
    </source>
</evidence>
<gene>
    <name evidence="5" type="primary">kipI_1</name>
    <name evidence="5" type="ORF">SGGMMB4_01947</name>
</gene>
<dbReference type="PANTHER" id="PTHR34698">
    <property type="entry name" value="5-OXOPROLINASE SUBUNIT B"/>
    <property type="match status" value="1"/>
</dbReference>
<evidence type="ECO:0000256" key="3">
    <source>
        <dbReference type="ARBA" id="ARBA00022840"/>
    </source>
</evidence>
<reference evidence="5 6" key="1">
    <citation type="submission" date="2015-05" db="EMBL/GenBank/DDBJ databases">
        <authorList>
            <person name="Goodhead I."/>
        </authorList>
    </citation>
    <scope>NUCLEOTIDE SEQUENCE [LARGE SCALE GENOMIC DNA]</scope>
    <source>
        <strain evidence="6">morsitans</strain>
    </source>
</reference>
<proteinExistence type="predicted"/>
<evidence type="ECO:0000259" key="4">
    <source>
        <dbReference type="Pfam" id="PF02682"/>
    </source>
</evidence>
<dbReference type="GO" id="GO:0005524">
    <property type="term" value="F:ATP binding"/>
    <property type="evidence" value="ECO:0007669"/>
    <property type="project" value="UniProtKB-KW"/>
</dbReference>
<name>A0A193QHP5_SODGM</name>
<dbReference type="SUPFAM" id="SSF50891">
    <property type="entry name" value="Cyclophilin-like"/>
    <property type="match status" value="1"/>
</dbReference>
<keyword evidence="3" id="KW-0067">ATP-binding</keyword>
<evidence type="ECO:0000256" key="1">
    <source>
        <dbReference type="ARBA" id="ARBA00022741"/>
    </source>
</evidence>
<keyword evidence="1" id="KW-0547">Nucleotide-binding</keyword>
<evidence type="ECO:0000256" key="2">
    <source>
        <dbReference type="ARBA" id="ARBA00022801"/>
    </source>
</evidence>
<dbReference type="InterPro" id="IPR029000">
    <property type="entry name" value="Cyclophilin-like_dom_sf"/>
</dbReference>
<dbReference type="Pfam" id="PF02682">
    <property type="entry name" value="CT_C_D"/>
    <property type="match status" value="1"/>
</dbReference>
<dbReference type="InterPro" id="IPR010016">
    <property type="entry name" value="PxpB"/>
</dbReference>
<protein>
    <submittedName>
        <fullName evidence="5">Kinase A inhibitor</fullName>
    </submittedName>
</protein>
<sequence>MAAMPVPTWRRWRNATPALNTPRRAELRLQVPAGSVGIGGRQTGIYPLSSPSDWQLIGHTPVALFTPHAASPTLLRPGDNVRFVPQKEGVC</sequence>
<dbReference type="EMBL" id="LN854557">
    <property type="protein sequence ID" value="CRL44702.1"/>
    <property type="molecule type" value="Genomic_DNA"/>
</dbReference>
<evidence type="ECO:0000313" key="5">
    <source>
        <dbReference type="EMBL" id="CRL44702.1"/>
    </source>
</evidence>
<dbReference type="Gene3D" id="2.40.100.10">
    <property type="entry name" value="Cyclophilin-like"/>
    <property type="match status" value="1"/>
</dbReference>
<dbReference type="Proteomes" id="UP000245838">
    <property type="component" value="Chromosome sggmmb4_Chromosome"/>
</dbReference>
<organism evidence="5 6">
    <name type="scientific">Sodalis glossinidius (strain morsitans)</name>
    <dbReference type="NCBI Taxonomy" id="343509"/>
    <lineage>
        <taxon>Bacteria</taxon>
        <taxon>Pseudomonadati</taxon>
        <taxon>Pseudomonadota</taxon>
        <taxon>Gammaproteobacteria</taxon>
        <taxon>Enterobacterales</taxon>
        <taxon>Bruguierivoracaceae</taxon>
        <taxon>Sodalis</taxon>
    </lineage>
</organism>
<dbReference type="PANTHER" id="PTHR34698:SF2">
    <property type="entry name" value="5-OXOPROLINASE SUBUNIT B"/>
    <property type="match status" value="1"/>
</dbReference>
<keyword evidence="2" id="KW-0378">Hydrolase</keyword>
<dbReference type="AlphaFoldDB" id="A0A193QHP5"/>